<protein>
    <submittedName>
        <fullName evidence="1">Uncharacterized protein</fullName>
    </submittedName>
</protein>
<dbReference type="AlphaFoldDB" id="A0A4Z2IVP0"/>
<sequence length="74" mass="8110">MRLTLVACGASATLRRYRDLKTARGRLNWRTEVGVGGGEEEQEGGKMRKRCGKTGLSSYQKLAQQANTTAAAFF</sequence>
<comment type="caution">
    <text evidence="1">The sequence shown here is derived from an EMBL/GenBank/DDBJ whole genome shotgun (WGS) entry which is preliminary data.</text>
</comment>
<dbReference type="Proteomes" id="UP000314294">
    <property type="component" value="Unassembled WGS sequence"/>
</dbReference>
<evidence type="ECO:0000313" key="1">
    <source>
        <dbReference type="EMBL" id="TNN81578.1"/>
    </source>
</evidence>
<keyword evidence="2" id="KW-1185">Reference proteome</keyword>
<dbReference type="EMBL" id="SRLO01000045">
    <property type="protein sequence ID" value="TNN81578.1"/>
    <property type="molecule type" value="Genomic_DNA"/>
</dbReference>
<name>A0A4Z2IVP0_9TELE</name>
<accession>A0A4Z2IVP0</accession>
<reference evidence="1 2" key="1">
    <citation type="submission" date="2019-03" db="EMBL/GenBank/DDBJ databases">
        <title>First draft genome of Liparis tanakae, snailfish: a comprehensive survey of snailfish specific genes.</title>
        <authorList>
            <person name="Kim W."/>
            <person name="Song I."/>
            <person name="Jeong J.-H."/>
            <person name="Kim D."/>
            <person name="Kim S."/>
            <person name="Ryu S."/>
            <person name="Song J.Y."/>
            <person name="Lee S.K."/>
        </authorList>
    </citation>
    <scope>NUCLEOTIDE SEQUENCE [LARGE SCALE GENOMIC DNA]</scope>
    <source>
        <tissue evidence="1">Muscle</tissue>
    </source>
</reference>
<organism evidence="1 2">
    <name type="scientific">Liparis tanakae</name>
    <name type="common">Tanaka's snailfish</name>
    <dbReference type="NCBI Taxonomy" id="230148"/>
    <lineage>
        <taxon>Eukaryota</taxon>
        <taxon>Metazoa</taxon>
        <taxon>Chordata</taxon>
        <taxon>Craniata</taxon>
        <taxon>Vertebrata</taxon>
        <taxon>Euteleostomi</taxon>
        <taxon>Actinopterygii</taxon>
        <taxon>Neopterygii</taxon>
        <taxon>Teleostei</taxon>
        <taxon>Neoteleostei</taxon>
        <taxon>Acanthomorphata</taxon>
        <taxon>Eupercaria</taxon>
        <taxon>Perciformes</taxon>
        <taxon>Cottioidei</taxon>
        <taxon>Cottales</taxon>
        <taxon>Liparidae</taxon>
        <taxon>Liparis</taxon>
    </lineage>
</organism>
<gene>
    <name evidence="1" type="ORF">EYF80_008023</name>
</gene>
<evidence type="ECO:0000313" key="2">
    <source>
        <dbReference type="Proteomes" id="UP000314294"/>
    </source>
</evidence>
<proteinExistence type="predicted"/>